<dbReference type="InterPro" id="IPR036291">
    <property type="entry name" value="NAD(P)-bd_dom_sf"/>
</dbReference>
<evidence type="ECO:0000313" key="6">
    <source>
        <dbReference type="Proteomes" id="UP000282985"/>
    </source>
</evidence>
<evidence type="ECO:0000313" key="5">
    <source>
        <dbReference type="EMBL" id="RUT77866.1"/>
    </source>
</evidence>
<dbReference type="Pfam" id="PF03720">
    <property type="entry name" value="UDPG_MGDP_dh_C"/>
    <property type="match status" value="1"/>
</dbReference>
<dbReference type="PIRSF" id="PIRSF000124">
    <property type="entry name" value="UDPglc_GDPman_dh"/>
    <property type="match status" value="1"/>
</dbReference>
<dbReference type="PANTHER" id="PTHR43491:SF1">
    <property type="entry name" value="UDP-N-ACETYL-D-MANNOSAMINE DEHYDROGENASE"/>
    <property type="match status" value="1"/>
</dbReference>
<protein>
    <submittedName>
        <fullName evidence="5">UDP-N-acetyl-D-mannosamine dehydrogenase</fullName>
        <ecNumber evidence="5">1.1.1.336</ecNumber>
    </submittedName>
</protein>
<dbReference type="InterPro" id="IPR028359">
    <property type="entry name" value="UDP_ManNAc/GlcNAc_DH"/>
</dbReference>
<dbReference type="InterPro" id="IPR014027">
    <property type="entry name" value="UDP-Glc/GDP-Man_DH_C"/>
</dbReference>
<dbReference type="Gene3D" id="3.40.50.720">
    <property type="entry name" value="NAD(P)-binding Rossmann-like Domain"/>
    <property type="match status" value="2"/>
</dbReference>
<evidence type="ECO:0000256" key="1">
    <source>
        <dbReference type="ARBA" id="ARBA00023002"/>
    </source>
</evidence>
<name>A0A434ATW0_9BACT</name>
<dbReference type="SMART" id="SM00984">
    <property type="entry name" value="UDPG_MGDP_dh_C"/>
    <property type="match status" value="1"/>
</dbReference>
<keyword evidence="2" id="KW-0520">NAD</keyword>
<dbReference type="GO" id="GO:0051287">
    <property type="term" value="F:NAD binding"/>
    <property type="evidence" value="ECO:0007669"/>
    <property type="project" value="InterPro"/>
</dbReference>
<dbReference type="SUPFAM" id="SSF51735">
    <property type="entry name" value="NAD(P)-binding Rossmann-fold domains"/>
    <property type="match status" value="1"/>
</dbReference>
<dbReference type="GO" id="GO:0000271">
    <property type="term" value="P:polysaccharide biosynthetic process"/>
    <property type="evidence" value="ECO:0007669"/>
    <property type="project" value="InterPro"/>
</dbReference>
<dbReference type="SUPFAM" id="SSF52413">
    <property type="entry name" value="UDP-glucose/GDP-mannose dehydrogenase C-terminal domain"/>
    <property type="match status" value="1"/>
</dbReference>
<dbReference type="InterPro" id="IPR014026">
    <property type="entry name" value="UDP-Glc/GDP-Man_DH_dimer"/>
</dbReference>
<feature type="domain" description="UDP-glucose/GDP-mannose dehydrogenase C-terminal" evidence="4">
    <location>
        <begin position="314"/>
        <end position="404"/>
    </location>
</feature>
<dbReference type="NCBIfam" id="NF008286">
    <property type="entry name" value="PRK11064.1"/>
    <property type="match status" value="1"/>
</dbReference>
<dbReference type="InterPro" id="IPR017476">
    <property type="entry name" value="UDP-Glc/GDP-Man"/>
</dbReference>
<keyword evidence="1 5" id="KW-0560">Oxidoreductase</keyword>
<reference evidence="5 6" key="1">
    <citation type="submission" date="2018-11" db="EMBL/GenBank/DDBJ databases">
        <title>Parancylomarina longa gen. nov., sp. nov., isolated from sediments of southern Okinawa.</title>
        <authorList>
            <person name="Fu T."/>
        </authorList>
    </citation>
    <scope>NUCLEOTIDE SEQUENCE [LARGE SCALE GENOMIC DNA]</scope>
    <source>
        <strain evidence="5 6">T3-2 S1-C</strain>
    </source>
</reference>
<dbReference type="InterPro" id="IPR001732">
    <property type="entry name" value="UDP-Glc/GDP-Man_DH_N"/>
</dbReference>
<evidence type="ECO:0000256" key="2">
    <source>
        <dbReference type="ARBA" id="ARBA00023027"/>
    </source>
</evidence>
<dbReference type="AlphaFoldDB" id="A0A434ATW0"/>
<dbReference type="OrthoDB" id="9803238at2"/>
<dbReference type="Pfam" id="PF03721">
    <property type="entry name" value="UDPG_MGDP_dh_N"/>
    <property type="match status" value="1"/>
</dbReference>
<organism evidence="5 6">
    <name type="scientific">Ancylomarina longa</name>
    <dbReference type="NCBI Taxonomy" id="2487017"/>
    <lineage>
        <taxon>Bacteria</taxon>
        <taxon>Pseudomonadati</taxon>
        <taxon>Bacteroidota</taxon>
        <taxon>Bacteroidia</taxon>
        <taxon>Marinilabiliales</taxon>
        <taxon>Marinifilaceae</taxon>
        <taxon>Ancylomarina</taxon>
    </lineage>
</organism>
<comment type="caution">
    <text evidence="5">The sequence shown here is derived from an EMBL/GenBank/DDBJ whole genome shotgun (WGS) entry which is preliminary data.</text>
</comment>
<dbReference type="SUPFAM" id="SSF48179">
    <property type="entry name" value="6-phosphogluconate dehydrogenase C-terminal domain-like"/>
    <property type="match status" value="1"/>
</dbReference>
<dbReference type="PANTHER" id="PTHR43491">
    <property type="entry name" value="UDP-N-ACETYL-D-MANNOSAMINE DEHYDROGENASE"/>
    <property type="match status" value="1"/>
</dbReference>
<dbReference type="EC" id="1.1.1.336" evidence="5"/>
<evidence type="ECO:0000256" key="3">
    <source>
        <dbReference type="PIRNR" id="PIRNR000124"/>
    </source>
</evidence>
<sequence>MENFEVVTTIGLGYIGLPTATLIAKSGILVNGIDVNPKAVNAVNKGEIIIVEPDLDVLVKQVVEDKMLTAYLEPQKAEVYTIAVPTPFKGNFEPDISYVLAATNSIIPILQEGNLVVVESTSPVGTTEQLKDLIYSKRPELEGKLFIAYCPERVLPGNIIYELKHNDRVIGGVDEQSTQKACDFFKCFVQGKLHKTNSRTAEMCKLVENSSRDVQIAFANELSIICDKAGINVWELIELANKHPRVNILTPGCGVGGHCIAVDPYFIVSDYPLESQIIGKAREINNYKAFWCVEKIKNAKLQYRLENGRDPKIALMGMAFKPNIDDLRESPAKYIAQKVMQAEQNGMMVVEPNIKEHNIFKLTNYQEAFDRADLVVYLVAHDEFLNLPKLSNKLILDFCGISKHQV</sequence>
<dbReference type="Proteomes" id="UP000282985">
    <property type="component" value="Unassembled WGS sequence"/>
</dbReference>
<dbReference type="RefSeq" id="WP_127344034.1">
    <property type="nucleotide sequence ID" value="NZ_RJJX01000014.1"/>
</dbReference>
<dbReference type="Pfam" id="PF00984">
    <property type="entry name" value="UDPG_MGDP_dh"/>
    <property type="match status" value="1"/>
</dbReference>
<dbReference type="InterPro" id="IPR036220">
    <property type="entry name" value="UDP-Glc/GDP-Man_DH_C_sf"/>
</dbReference>
<gene>
    <name evidence="5" type="ORF">DLK05_11040</name>
</gene>
<dbReference type="GO" id="GO:0016628">
    <property type="term" value="F:oxidoreductase activity, acting on the CH-CH group of donors, NAD or NADP as acceptor"/>
    <property type="evidence" value="ECO:0007669"/>
    <property type="project" value="InterPro"/>
</dbReference>
<evidence type="ECO:0000259" key="4">
    <source>
        <dbReference type="SMART" id="SM00984"/>
    </source>
</evidence>
<dbReference type="EMBL" id="RJJX01000014">
    <property type="protein sequence ID" value="RUT77866.1"/>
    <property type="molecule type" value="Genomic_DNA"/>
</dbReference>
<dbReference type="InterPro" id="IPR008927">
    <property type="entry name" value="6-PGluconate_DH-like_C_sf"/>
</dbReference>
<dbReference type="PIRSF" id="PIRSF500136">
    <property type="entry name" value="UDP_ManNAc_DH"/>
    <property type="match status" value="1"/>
</dbReference>
<accession>A0A434ATW0</accession>
<dbReference type="GO" id="GO:0089714">
    <property type="term" value="F:UDP-N-acetyl-D-mannosamine dehydrogenase activity"/>
    <property type="evidence" value="ECO:0007669"/>
    <property type="project" value="UniProtKB-EC"/>
</dbReference>
<keyword evidence="6" id="KW-1185">Reference proteome</keyword>
<comment type="similarity">
    <text evidence="3">Belongs to the UDP-glucose/GDP-mannose dehydrogenase family.</text>
</comment>
<proteinExistence type="inferred from homology"/>
<dbReference type="NCBIfam" id="TIGR03026">
    <property type="entry name" value="NDP-sugDHase"/>
    <property type="match status" value="1"/>
</dbReference>